<dbReference type="AlphaFoldDB" id="A0A7D5K3M6"/>
<dbReference type="Gene3D" id="3.40.50.1000">
    <property type="entry name" value="HAD superfamily/HAD-like"/>
    <property type="match status" value="1"/>
</dbReference>
<gene>
    <name evidence="5" type="primary">otsB</name>
    <name evidence="5" type="ORF">HUG10_18795</name>
</gene>
<keyword evidence="4" id="KW-0460">Magnesium</keyword>
<organism evidence="5 6">
    <name type="scientific">Halorarum halophilum</name>
    <dbReference type="NCBI Taxonomy" id="2743090"/>
    <lineage>
        <taxon>Archaea</taxon>
        <taxon>Methanobacteriati</taxon>
        <taxon>Methanobacteriota</taxon>
        <taxon>Stenosarchaea group</taxon>
        <taxon>Halobacteria</taxon>
        <taxon>Halobacteriales</taxon>
        <taxon>Haloferacaceae</taxon>
        <taxon>Halorarum</taxon>
    </lineage>
</organism>
<reference evidence="5 6" key="1">
    <citation type="submission" date="2020-07" db="EMBL/GenBank/DDBJ databases">
        <title>Gai3-2, isolated from salt lake.</title>
        <authorList>
            <person name="Cui H."/>
            <person name="Shi X."/>
        </authorList>
    </citation>
    <scope>NUCLEOTIDE SEQUENCE [LARGE SCALE GENOMIC DNA]</scope>
    <source>
        <strain evidence="5 6">Gai3-2</strain>
        <plasmid evidence="5 6">unnamed1</plasmid>
    </source>
</reference>
<sequence length="271" mass="29514">MEHGPPALRFRNPWPRLRDRISDAPGILLCLDFDGTLAPIVDDPEDATLHPGARPVLRRLVDDPTVEVAVVSGRSLADLRERADIDDVLYAGNHGLELGDDDGSTVDPKAASLRPAIERAVADLRERLADVPGTLVEDKGVTATVHYRRTPPERVDEVRTAVEVVGEPADDLRLTYGKSVIELRPDVPGGKDRAVRRLREDYPDFLPVFVGDDVTDEDAFRALPGRGIAVLVGDRDRTAASLRVGDPDGAIEFLRWLADVRVDASDGVDGS</sequence>
<dbReference type="NCBIfam" id="TIGR00685">
    <property type="entry name" value="T6PP"/>
    <property type="match status" value="1"/>
</dbReference>
<dbReference type="InterPro" id="IPR036412">
    <property type="entry name" value="HAD-like_sf"/>
</dbReference>
<dbReference type="Gene3D" id="3.30.70.1020">
    <property type="entry name" value="Trehalose-6-phosphate phosphatase related protein, domain 2"/>
    <property type="match status" value="1"/>
</dbReference>
<dbReference type="EC" id="3.1.3.12" evidence="4"/>
<keyword evidence="5" id="KW-0614">Plasmid</keyword>
<keyword evidence="3 4" id="KW-0378">Hydrolase</keyword>
<dbReference type="UniPathway" id="UPA00299"/>
<evidence type="ECO:0000256" key="4">
    <source>
        <dbReference type="RuleBase" id="RU361117"/>
    </source>
</evidence>
<comment type="function">
    <text evidence="4">Removes the phosphate from trehalose 6-phosphate to produce free trehalose.</text>
</comment>
<evidence type="ECO:0000256" key="2">
    <source>
        <dbReference type="ARBA" id="ARBA00008770"/>
    </source>
</evidence>
<evidence type="ECO:0000256" key="1">
    <source>
        <dbReference type="ARBA" id="ARBA00005199"/>
    </source>
</evidence>
<dbReference type="Pfam" id="PF02358">
    <property type="entry name" value="Trehalose_PPase"/>
    <property type="match status" value="1"/>
</dbReference>
<dbReference type="InterPro" id="IPR003337">
    <property type="entry name" value="Trehalose_PPase"/>
</dbReference>
<dbReference type="GO" id="GO:0005992">
    <property type="term" value="P:trehalose biosynthetic process"/>
    <property type="evidence" value="ECO:0007669"/>
    <property type="project" value="UniProtKB-UniPathway"/>
</dbReference>
<dbReference type="NCBIfam" id="TIGR01484">
    <property type="entry name" value="HAD-SF-IIB"/>
    <property type="match status" value="1"/>
</dbReference>
<dbReference type="SUPFAM" id="SSF56784">
    <property type="entry name" value="HAD-like"/>
    <property type="match status" value="1"/>
</dbReference>
<dbReference type="InterPro" id="IPR006379">
    <property type="entry name" value="HAD-SF_hydro_IIB"/>
</dbReference>
<accession>A0A7D5K3M6</accession>
<name>A0A7D5K3M6_9EURY</name>
<dbReference type="Proteomes" id="UP000509750">
    <property type="component" value="Plasmid unnamed1"/>
</dbReference>
<dbReference type="InterPro" id="IPR023214">
    <property type="entry name" value="HAD_sf"/>
</dbReference>
<dbReference type="GO" id="GO:0046872">
    <property type="term" value="F:metal ion binding"/>
    <property type="evidence" value="ECO:0007669"/>
    <property type="project" value="UniProtKB-KW"/>
</dbReference>
<geneLocation type="plasmid" evidence="5 6">
    <name>unnamed1</name>
</geneLocation>
<evidence type="ECO:0000313" key="6">
    <source>
        <dbReference type="Proteomes" id="UP000509750"/>
    </source>
</evidence>
<dbReference type="PANTHER" id="PTHR43768">
    <property type="entry name" value="TREHALOSE 6-PHOSPHATE PHOSPHATASE"/>
    <property type="match status" value="1"/>
</dbReference>
<evidence type="ECO:0000313" key="5">
    <source>
        <dbReference type="EMBL" id="QLG29801.1"/>
    </source>
</evidence>
<dbReference type="InterPro" id="IPR044651">
    <property type="entry name" value="OTSB-like"/>
</dbReference>
<protein>
    <recommendedName>
        <fullName evidence="4">Trehalose 6-phosphate phosphatase</fullName>
        <ecNumber evidence="4">3.1.3.12</ecNumber>
    </recommendedName>
</protein>
<evidence type="ECO:0000256" key="3">
    <source>
        <dbReference type="ARBA" id="ARBA00022801"/>
    </source>
</evidence>
<keyword evidence="6" id="KW-1185">Reference proteome</keyword>
<dbReference type="KEGG" id="halg:HUG10_18795"/>
<dbReference type="OrthoDB" id="70105at2157"/>
<proteinExistence type="inferred from homology"/>
<dbReference type="PANTHER" id="PTHR43768:SF3">
    <property type="entry name" value="TREHALOSE 6-PHOSPHATE PHOSPHATASE"/>
    <property type="match status" value="1"/>
</dbReference>
<comment type="catalytic activity">
    <reaction evidence="4">
        <text>alpha,alpha-trehalose 6-phosphate + H2O = alpha,alpha-trehalose + phosphate</text>
        <dbReference type="Rhea" id="RHEA:23420"/>
        <dbReference type="ChEBI" id="CHEBI:15377"/>
        <dbReference type="ChEBI" id="CHEBI:16551"/>
        <dbReference type="ChEBI" id="CHEBI:43474"/>
        <dbReference type="ChEBI" id="CHEBI:58429"/>
        <dbReference type="EC" id="3.1.3.12"/>
    </reaction>
</comment>
<dbReference type="EMBL" id="CP058530">
    <property type="protein sequence ID" value="QLG29801.1"/>
    <property type="molecule type" value="Genomic_DNA"/>
</dbReference>
<dbReference type="CDD" id="cd01627">
    <property type="entry name" value="HAD_TPP"/>
    <property type="match status" value="1"/>
</dbReference>
<keyword evidence="4" id="KW-0479">Metal-binding</keyword>
<dbReference type="GO" id="GO:0004805">
    <property type="term" value="F:trehalose-phosphatase activity"/>
    <property type="evidence" value="ECO:0007669"/>
    <property type="project" value="UniProtKB-EC"/>
</dbReference>
<comment type="pathway">
    <text evidence="1 4">Glycan biosynthesis; trehalose biosynthesis.</text>
</comment>
<comment type="similarity">
    <text evidence="2 4">Belongs to the trehalose phosphatase family.</text>
</comment>
<comment type="cofactor">
    <cofactor evidence="4">
        <name>Mg(2+)</name>
        <dbReference type="ChEBI" id="CHEBI:18420"/>
    </cofactor>
</comment>